<feature type="compositionally biased region" description="Low complexity" evidence="1">
    <location>
        <begin position="106"/>
        <end position="117"/>
    </location>
</feature>
<organism evidence="2 3">
    <name type="scientific">Cyanidiococcus yangmingshanensis</name>
    <dbReference type="NCBI Taxonomy" id="2690220"/>
    <lineage>
        <taxon>Eukaryota</taxon>
        <taxon>Rhodophyta</taxon>
        <taxon>Bangiophyceae</taxon>
        <taxon>Cyanidiales</taxon>
        <taxon>Cyanidiaceae</taxon>
        <taxon>Cyanidiococcus</taxon>
    </lineage>
</organism>
<dbReference type="EMBL" id="VWRR01000010">
    <property type="protein sequence ID" value="KAF6002535.1"/>
    <property type="molecule type" value="Genomic_DNA"/>
</dbReference>
<keyword evidence="3" id="KW-1185">Reference proteome</keyword>
<sequence>MFLLRVIRGALLQDPIDLPLKGTAPTTGRVRSGQSERERSEARLIGNELQEIAHRLFRFELATGTECSSKRLRESAAVFRINRSAQPRNHTESPHDDLDEEPGFVEPEPQSSSKSPQLTMKARFPSVSIPCPSMGSSPPPELFELRWEPPSSQQEMSSLAGTAQEDSDLFSSYCA</sequence>
<name>A0A7J7IHF8_9RHOD</name>
<dbReference type="Proteomes" id="UP000530660">
    <property type="component" value="Unassembled WGS sequence"/>
</dbReference>
<gene>
    <name evidence="2" type="ORF">F1559_003898</name>
</gene>
<proteinExistence type="predicted"/>
<dbReference type="AlphaFoldDB" id="A0A7J7IHF8"/>
<feature type="region of interest" description="Disordered" evidence="1">
    <location>
        <begin position="79"/>
        <end position="175"/>
    </location>
</feature>
<comment type="caution">
    <text evidence="2">The sequence shown here is derived from an EMBL/GenBank/DDBJ whole genome shotgun (WGS) entry which is preliminary data.</text>
</comment>
<reference evidence="2 3" key="1">
    <citation type="journal article" date="2020" name="J. Phycol.">
        <title>Comparative genome analysis reveals Cyanidiococcus gen. nov., a new extremophilic red algal genus sister to Cyanidioschyzon (Cyanidioschyzonaceae, Rhodophyta).</title>
        <authorList>
            <person name="Liu S.-L."/>
            <person name="Chiang Y.-R."/>
            <person name="Yoon H.S."/>
            <person name="Fu H.-Y."/>
        </authorList>
    </citation>
    <scope>NUCLEOTIDE SEQUENCE [LARGE SCALE GENOMIC DNA]</scope>
    <source>
        <strain evidence="2 3">THAL066</strain>
    </source>
</reference>
<evidence type="ECO:0000313" key="3">
    <source>
        <dbReference type="Proteomes" id="UP000530660"/>
    </source>
</evidence>
<evidence type="ECO:0000256" key="1">
    <source>
        <dbReference type="SAM" id="MobiDB-lite"/>
    </source>
</evidence>
<protein>
    <submittedName>
        <fullName evidence="2">Uncharacterized protein</fullName>
    </submittedName>
</protein>
<accession>A0A7J7IHF8</accession>
<feature type="compositionally biased region" description="Polar residues" evidence="1">
    <location>
        <begin position="150"/>
        <end position="161"/>
    </location>
</feature>
<evidence type="ECO:0000313" key="2">
    <source>
        <dbReference type="EMBL" id="KAF6002535.1"/>
    </source>
</evidence>